<proteinExistence type="predicted"/>
<reference evidence="2 3" key="1">
    <citation type="submission" date="2019-08" db="EMBL/GenBank/DDBJ databases">
        <authorList>
            <person name="Dhanesh K."/>
            <person name="Kumar G."/>
            <person name="Sasikala C."/>
            <person name="Venkata Ramana C."/>
        </authorList>
    </citation>
    <scope>NUCLEOTIDE SEQUENCE [LARGE SCALE GENOMIC DNA]</scope>
    <source>
        <strain evidence="2 3">JC645</strain>
    </source>
</reference>
<evidence type="ECO:0000313" key="2">
    <source>
        <dbReference type="EMBL" id="KAA5544308.1"/>
    </source>
</evidence>
<evidence type="ECO:0000256" key="1">
    <source>
        <dbReference type="SAM" id="Phobius"/>
    </source>
</evidence>
<gene>
    <name evidence="2" type="ORF">FYK55_08130</name>
</gene>
<feature type="transmembrane region" description="Helical" evidence="1">
    <location>
        <begin position="18"/>
        <end position="36"/>
    </location>
</feature>
<name>A0A5M6D9R2_9BACT</name>
<keyword evidence="1" id="KW-1133">Transmembrane helix</keyword>
<organism evidence="2 3">
    <name type="scientific">Roseiconus nitratireducens</name>
    <dbReference type="NCBI Taxonomy" id="2605748"/>
    <lineage>
        <taxon>Bacteria</taxon>
        <taxon>Pseudomonadati</taxon>
        <taxon>Planctomycetota</taxon>
        <taxon>Planctomycetia</taxon>
        <taxon>Pirellulales</taxon>
        <taxon>Pirellulaceae</taxon>
        <taxon>Roseiconus</taxon>
    </lineage>
</organism>
<feature type="transmembrane region" description="Helical" evidence="1">
    <location>
        <begin position="64"/>
        <end position="82"/>
    </location>
</feature>
<protein>
    <submittedName>
        <fullName evidence="2">Uncharacterized protein</fullName>
    </submittedName>
</protein>
<comment type="caution">
    <text evidence="2">The sequence shown here is derived from an EMBL/GenBank/DDBJ whole genome shotgun (WGS) entry which is preliminary data.</text>
</comment>
<keyword evidence="1" id="KW-0812">Transmembrane</keyword>
<sequence>MSNQFDCRNGSHHSIPKTIQQLLVIVAAIGLVFAIVKWNWGLAIFLASLLPLAYGVYRWRRSSGLARLLATAWILVGAGLVYGTSPGPYVGSTVILHRLTGAGQSMNSWFGFLYRPHIELCTGRFGSEPFNTVFTDYIVQWQVLCGL</sequence>
<dbReference type="Proteomes" id="UP000324479">
    <property type="component" value="Unassembled WGS sequence"/>
</dbReference>
<feature type="transmembrane region" description="Helical" evidence="1">
    <location>
        <begin position="42"/>
        <end position="57"/>
    </location>
</feature>
<evidence type="ECO:0000313" key="3">
    <source>
        <dbReference type="Proteomes" id="UP000324479"/>
    </source>
</evidence>
<dbReference type="RefSeq" id="WP_150075914.1">
    <property type="nucleotide sequence ID" value="NZ_VWOX01000004.1"/>
</dbReference>
<keyword evidence="3" id="KW-1185">Reference proteome</keyword>
<dbReference type="EMBL" id="VWOX01000004">
    <property type="protein sequence ID" value="KAA5544308.1"/>
    <property type="molecule type" value="Genomic_DNA"/>
</dbReference>
<keyword evidence="1" id="KW-0472">Membrane</keyword>
<dbReference type="AlphaFoldDB" id="A0A5M6D9R2"/>
<accession>A0A5M6D9R2</accession>